<dbReference type="Proteomes" id="UP000499080">
    <property type="component" value="Unassembled WGS sequence"/>
</dbReference>
<name>A0A4Y2P458_ARAVE</name>
<dbReference type="EMBL" id="BGPR01212983">
    <property type="protein sequence ID" value="GBN46114.1"/>
    <property type="molecule type" value="Genomic_DNA"/>
</dbReference>
<accession>A0A4Y2P458</accession>
<keyword evidence="3" id="KW-1185">Reference proteome</keyword>
<dbReference type="EMBL" id="BGPR01213001">
    <property type="protein sequence ID" value="GBN46141.1"/>
    <property type="molecule type" value="Genomic_DNA"/>
</dbReference>
<sequence length="590" mass="68911">MQDLGFDSDSNNLSIIPLLERLNLREKVKNFCSILREKKLVEEDIVQCIPQHEITGSLSCFQELKDEFLISRLDHYMKTALETTPKGPKRKFVIQRALQVIGESINVEEADPSSIRHLLRKCLPSDTLEILKKARNTLSHLKSFQFPLKFETEEDDGLFTSIRSEIRNVKQAFEKIFDIQGFRFMEFLINRGLESAQKFRRDAGIDMHPVVQCMKNLRKELKCILDDKEVDGHRVFVPSVNKFSRKLTGFASKVEIEQIRGEIPPEVRTREVAIGKLEEDLERGIAVDVDRFDSLFLKTKDLCSIKTEYEKYLRDKSEAEPGQTSKRSRLLHRIKKSPNPLNTLDLIFEKKKVSDSQLKVLFEVIPFSDKARSTLNSLIEISKSPCGNNLANLLNRIKHLYEVSIDEQYDIRFLWERAKSSKAKQHLVYKIVQRYLREPSFQVSMEMLLFDCFAILKNNEDFRYFWKKDSFLFSGIDLWNVLACGDPLLESIGDILDPKDLPSELVKKMLQLFEDRECIETLCDLWQKEKQSEKIPDNSSEWYKSKERIVCCARWQDYSKLLAEDPKDFEICDAVVSFLKNVTEPKRKKY</sequence>
<comment type="caution">
    <text evidence="2">The sequence shown here is derived from an EMBL/GenBank/DDBJ whole genome shotgun (WGS) entry which is preliminary data.</text>
</comment>
<dbReference type="OrthoDB" id="194358at2759"/>
<proteinExistence type="predicted"/>
<protein>
    <submittedName>
        <fullName evidence="2">Uncharacterized protein</fullName>
    </submittedName>
</protein>
<gene>
    <name evidence="1" type="ORF">AVEN_190101_1</name>
    <name evidence="2" type="ORF">AVEN_24434_1</name>
</gene>
<evidence type="ECO:0000313" key="2">
    <source>
        <dbReference type="EMBL" id="GBN46141.1"/>
    </source>
</evidence>
<organism evidence="2 3">
    <name type="scientific">Araneus ventricosus</name>
    <name type="common">Orbweaver spider</name>
    <name type="synonym">Epeira ventricosa</name>
    <dbReference type="NCBI Taxonomy" id="182803"/>
    <lineage>
        <taxon>Eukaryota</taxon>
        <taxon>Metazoa</taxon>
        <taxon>Ecdysozoa</taxon>
        <taxon>Arthropoda</taxon>
        <taxon>Chelicerata</taxon>
        <taxon>Arachnida</taxon>
        <taxon>Araneae</taxon>
        <taxon>Araneomorphae</taxon>
        <taxon>Entelegynae</taxon>
        <taxon>Araneoidea</taxon>
        <taxon>Araneidae</taxon>
        <taxon>Araneus</taxon>
    </lineage>
</organism>
<evidence type="ECO:0000313" key="1">
    <source>
        <dbReference type="EMBL" id="GBN46114.1"/>
    </source>
</evidence>
<dbReference type="AlphaFoldDB" id="A0A4Y2P458"/>
<reference evidence="2 3" key="1">
    <citation type="journal article" date="2019" name="Sci. Rep.">
        <title>Orb-weaving spider Araneus ventricosus genome elucidates the spidroin gene catalogue.</title>
        <authorList>
            <person name="Kono N."/>
            <person name="Nakamura H."/>
            <person name="Ohtoshi R."/>
            <person name="Moran D.A.P."/>
            <person name="Shinohara A."/>
            <person name="Yoshida Y."/>
            <person name="Fujiwara M."/>
            <person name="Mori M."/>
            <person name="Tomita M."/>
            <person name="Arakawa K."/>
        </authorList>
    </citation>
    <scope>NUCLEOTIDE SEQUENCE [LARGE SCALE GENOMIC DNA]</scope>
</reference>
<evidence type="ECO:0000313" key="3">
    <source>
        <dbReference type="Proteomes" id="UP000499080"/>
    </source>
</evidence>